<dbReference type="Proteomes" id="UP000053268">
    <property type="component" value="Unassembled WGS sequence"/>
</dbReference>
<accession>A0A194PW39</accession>
<reference evidence="1 2" key="1">
    <citation type="journal article" date="2015" name="Nat. Commun.">
        <title>Outbred genome sequencing and CRISPR/Cas9 gene editing in butterflies.</title>
        <authorList>
            <person name="Li X."/>
            <person name="Fan D."/>
            <person name="Zhang W."/>
            <person name="Liu G."/>
            <person name="Zhang L."/>
            <person name="Zhao L."/>
            <person name="Fang X."/>
            <person name="Chen L."/>
            <person name="Dong Y."/>
            <person name="Chen Y."/>
            <person name="Ding Y."/>
            <person name="Zhao R."/>
            <person name="Feng M."/>
            <person name="Zhu Y."/>
            <person name="Feng Y."/>
            <person name="Jiang X."/>
            <person name="Zhu D."/>
            <person name="Xiang H."/>
            <person name="Feng X."/>
            <person name="Li S."/>
            <person name="Wang J."/>
            <person name="Zhang G."/>
            <person name="Kronforst M.R."/>
            <person name="Wang W."/>
        </authorList>
    </citation>
    <scope>NUCLEOTIDE SEQUENCE [LARGE SCALE GENOMIC DNA]</scope>
    <source>
        <strain evidence="1">Ya'a_city_454_Px</strain>
        <tissue evidence="1">Whole body</tissue>
    </source>
</reference>
<evidence type="ECO:0000313" key="1">
    <source>
        <dbReference type="EMBL" id="KPI97213.1"/>
    </source>
</evidence>
<dbReference type="AlphaFoldDB" id="A0A194PW39"/>
<name>A0A194PW39_PAPXU</name>
<organism evidence="1 2">
    <name type="scientific">Papilio xuthus</name>
    <name type="common">Asian swallowtail butterfly</name>
    <dbReference type="NCBI Taxonomy" id="66420"/>
    <lineage>
        <taxon>Eukaryota</taxon>
        <taxon>Metazoa</taxon>
        <taxon>Ecdysozoa</taxon>
        <taxon>Arthropoda</taxon>
        <taxon>Hexapoda</taxon>
        <taxon>Insecta</taxon>
        <taxon>Pterygota</taxon>
        <taxon>Neoptera</taxon>
        <taxon>Endopterygota</taxon>
        <taxon>Lepidoptera</taxon>
        <taxon>Glossata</taxon>
        <taxon>Ditrysia</taxon>
        <taxon>Papilionoidea</taxon>
        <taxon>Papilionidae</taxon>
        <taxon>Papilioninae</taxon>
        <taxon>Papilio</taxon>
    </lineage>
</organism>
<protein>
    <submittedName>
        <fullName evidence="1">Uncharacterized protein</fullName>
    </submittedName>
</protein>
<evidence type="ECO:0000313" key="2">
    <source>
        <dbReference type="Proteomes" id="UP000053268"/>
    </source>
</evidence>
<gene>
    <name evidence="1" type="ORF">RR46_09120</name>
</gene>
<sequence>MEDRPNKEIGRAGRVGRCTPKLQQARLSDYKRVSNFREVVIYALGVKYVFMSVDTIPKLLRCTRARYRVPTYAQTVGTSYRALGFAKLLHVVPTASKISSKKKEIIVFKIKRHDDAVGICPEREQLVYRKETASYLRRIMKIFRTNCPIVRVLAARGAHLVADRFTCIILSNLFLWYTGTVPGFFSSCSTGYN</sequence>
<keyword evidence="2" id="KW-1185">Reference proteome</keyword>
<proteinExistence type="predicted"/>
<dbReference type="EMBL" id="KQ459590">
    <property type="protein sequence ID" value="KPI97213.1"/>
    <property type="molecule type" value="Genomic_DNA"/>
</dbReference>